<dbReference type="SUPFAM" id="SSF53335">
    <property type="entry name" value="S-adenosyl-L-methionine-dependent methyltransferases"/>
    <property type="match status" value="1"/>
</dbReference>
<dbReference type="Proteomes" id="UP000544872">
    <property type="component" value="Unassembled WGS sequence"/>
</dbReference>
<dbReference type="InterPro" id="IPR041698">
    <property type="entry name" value="Methyltransf_25"/>
</dbReference>
<dbReference type="NCBIfam" id="NF038261">
    <property type="entry name" value="rhodoquin_RquA"/>
    <property type="match status" value="1"/>
</dbReference>
<gene>
    <name evidence="3" type="ORF">FHS48_001945</name>
</gene>
<evidence type="ECO:0000259" key="2">
    <source>
        <dbReference type="Pfam" id="PF13649"/>
    </source>
</evidence>
<keyword evidence="3" id="KW-0489">Methyltransferase</keyword>
<evidence type="ECO:0000256" key="1">
    <source>
        <dbReference type="SAM" id="MobiDB-lite"/>
    </source>
</evidence>
<protein>
    <submittedName>
        <fullName evidence="3">SAM-dependent methyltransferase</fullName>
    </submittedName>
</protein>
<dbReference type="InterPro" id="IPR029063">
    <property type="entry name" value="SAM-dependent_MTases_sf"/>
</dbReference>
<name>A0A7X0DMQ6_NOVIT</name>
<feature type="domain" description="Methyltransferase" evidence="2">
    <location>
        <begin position="84"/>
        <end position="178"/>
    </location>
</feature>
<accession>A0A7X0DMQ6</accession>
<reference evidence="3 4" key="1">
    <citation type="submission" date="2020-08" db="EMBL/GenBank/DDBJ databases">
        <title>Genomic Encyclopedia of Type Strains, Phase IV (KMG-IV): sequencing the most valuable type-strain genomes for metagenomic binning, comparative biology and taxonomic classification.</title>
        <authorList>
            <person name="Goeker M."/>
        </authorList>
    </citation>
    <scope>NUCLEOTIDE SEQUENCE [LARGE SCALE GENOMIC DNA]</scope>
    <source>
        <strain evidence="3 4">DSM 11590</strain>
    </source>
</reference>
<organism evidence="3 4">
    <name type="scientific">Novispirillum itersonii</name>
    <name type="common">Aquaspirillum itersonii</name>
    <dbReference type="NCBI Taxonomy" id="189"/>
    <lineage>
        <taxon>Bacteria</taxon>
        <taxon>Pseudomonadati</taxon>
        <taxon>Pseudomonadota</taxon>
        <taxon>Alphaproteobacteria</taxon>
        <taxon>Rhodospirillales</taxon>
        <taxon>Novispirillaceae</taxon>
        <taxon>Novispirillum</taxon>
    </lineage>
</organism>
<dbReference type="GO" id="GO:0032259">
    <property type="term" value="P:methylation"/>
    <property type="evidence" value="ECO:0007669"/>
    <property type="project" value="UniProtKB-KW"/>
</dbReference>
<keyword evidence="3" id="KW-0808">Transferase</keyword>
<sequence length="252" mass="27944">MPDGTNPRPARHPQPSLPGHDAGDVPAYLAETYTWAYLSGFGTRFFDYQAVVNTILWGNADRLMDWVARDITPGSTVWQPAAVYGGFSRRLADRTGPLGRLIVSDVAPVQVDLTTRKLTGIPQARVIRHDARESLLSPDTAEPMQADTVTCFFLLHEVPAEAKRQVTAAVLRSVSPAGKAVFVDYHAPALWHPLRPVMMLVFALLEPFARELWTTEIQQIAADSDADDSAFSWHKETLFGGMYQKVTATRIR</sequence>
<evidence type="ECO:0000313" key="3">
    <source>
        <dbReference type="EMBL" id="MBB6210529.1"/>
    </source>
</evidence>
<dbReference type="AlphaFoldDB" id="A0A7X0DMQ6"/>
<keyword evidence="4" id="KW-1185">Reference proteome</keyword>
<dbReference type="EMBL" id="JACIIX010000006">
    <property type="protein sequence ID" value="MBB6210529.1"/>
    <property type="molecule type" value="Genomic_DNA"/>
</dbReference>
<dbReference type="RefSeq" id="WP_184263362.1">
    <property type="nucleotide sequence ID" value="NZ_JACIIX010000006.1"/>
</dbReference>
<dbReference type="Pfam" id="PF13649">
    <property type="entry name" value="Methyltransf_25"/>
    <property type="match status" value="1"/>
</dbReference>
<proteinExistence type="predicted"/>
<evidence type="ECO:0000313" key="4">
    <source>
        <dbReference type="Proteomes" id="UP000544872"/>
    </source>
</evidence>
<comment type="caution">
    <text evidence="3">The sequence shown here is derived from an EMBL/GenBank/DDBJ whole genome shotgun (WGS) entry which is preliminary data.</text>
</comment>
<dbReference type="Gene3D" id="3.40.50.150">
    <property type="entry name" value="Vaccinia Virus protein VP39"/>
    <property type="match status" value="1"/>
</dbReference>
<dbReference type="GO" id="GO:0008168">
    <property type="term" value="F:methyltransferase activity"/>
    <property type="evidence" value="ECO:0007669"/>
    <property type="project" value="UniProtKB-KW"/>
</dbReference>
<feature type="region of interest" description="Disordered" evidence="1">
    <location>
        <begin position="1"/>
        <end position="21"/>
    </location>
</feature>